<evidence type="ECO:0000313" key="3">
    <source>
        <dbReference type="Proteomes" id="UP000244855"/>
    </source>
</evidence>
<proteinExistence type="predicted"/>
<keyword evidence="1" id="KW-1133">Transmembrane helix</keyword>
<feature type="transmembrane region" description="Helical" evidence="1">
    <location>
        <begin position="324"/>
        <end position="350"/>
    </location>
</feature>
<dbReference type="STRING" id="97972.A0A2V1E4M0"/>
<feature type="transmembrane region" description="Helical" evidence="1">
    <location>
        <begin position="12"/>
        <end position="36"/>
    </location>
</feature>
<name>A0A2V1E4M0_9PLEO</name>
<feature type="transmembrane region" description="Helical" evidence="1">
    <location>
        <begin position="171"/>
        <end position="190"/>
    </location>
</feature>
<reference evidence="2 3" key="1">
    <citation type="journal article" date="2018" name="Sci. Rep.">
        <title>Comparative genomics provides insights into the lifestyle and reveals functional heterogeneity of dark septate endophytic fungi.</title>
        <authorList>
            <person name="Knapp D.G."/>
            <person name="Nemeth J.B."/>
            <person name="Barry K."/>
            <person name="Hainaut M."/>
            <person name="Henrissat B."/>
            <person name="Johnson J."/>
            <person name="Kuo A."/>
            <person name="Lim J.H.P."/>
            <person name="Lipzen A."/>
            <person name="Nolan M."/>
            <person name="Ohm R.A."/>
            <person name="Tamas L."/>
            <person name="Grigoriev I.V."/>
            <person name="Spatafora J.W."/>
            <person name="Nagy L.G."/>
            <person name="Kovacs G.M."/>
        </authorList>
    </citation>
    <scope>NUCLEOTIDE SEQUENCE [LARGE SCALE GENOMIC DNA]</scope>
    <source>
        <strain evidence="2 3">DSE2036</strain>
    </source>
</reference>
<gene>
    <name evidence="2" type="ORF">DM02DRAFT_668353</name>
</gene>
<dbReference type="Proteomes" id="UP000244855">
    <property type="component" value="Unassembled WGS sequence"/>
</dbReference>
<dbReference type="AlphaFoldDB" id="A0A2V1E4M0"/>
<dbReference type="OrthoDB" id="2431938at2759"/>
<dbReference type="EMBL" id="KZ805314">
    <property type="protein sequence ID" value="PVI05421.1"/>
    <property type="molecule type" value="Genomic_DNA"/>
</dbReference>
<keyword evidence="1" id="KW-0812">Transmembrane</keyword>
<evidence type="ECO:0000256" key="1">
    <source>
        <dbReference type="SAM" id="Phobius"/>
    </source>
</evidence>
<keyword evidence="3" id="KW-1185">Reference proteome</keyword>
<feature type="transmembrane region" description="Helical" evidence="1">
    <location>
        <begin position="244"/>
        <end position="263"/>
    </location>
</feature>
<protein>
    <submittedName>
        <fullName evidence="2">Uncharacterized protein</fullName>
    </submittedName>
</protein>
<sequence length="357" mass="40448">MAKTPPSKLQRALPASLFLALGATAFYLMDITTLFLNYDPPSAKGFISHGNTGIKTQILQKFHWIGFLDEVFRDVTVGFAPTSLGFDLISRWQMINFMLDIGIMYFIHAFEGLRGNAGFPVSTPAFFATLAQLGGGGVIVPMYYFFNIVFGVSAKDAKSTADARKINIPRAWIYTIGILLFHYVPTAYLFNAPSMDERHWWAWAWQLYPARIAIFYYIVRAIGSVIPLPLPTSQPKSKTDYQKHLLWMLSPFLLLSAAMWSYTLFTCPYPFSTVFWAQPLSDANVFNAATWNERMRRTLIFDQWFLSGSTLLWLMWSVKNVKQAVVLALQMVVLTVIVGPGAAMGILWWVRERKTVG</sequence>
<accession>A0A2V1E4M0</accession>
<feature type="transmembrane region" description="Helical" evidence="1">
    <location>
        <begin position="210"/>
        <end position="232"/>
    </location>
</feature>
<evidence type="ECO:0000313" key="2">
    <source>
        <dbReference type="EMBL" id="PVI05421.1"/>
    </source>
</evidence>
<feature type="transmembrane region" description="Helical" evidence="1">
    <location>
        <begin position="125"/>
        <end position="150"/>
    </location>
</feature>
<organism evidence="2 3">
    <name type="scientific">Periconia macrospinosa</name>
    <dbReference type="NCBI Taxonomy" id="97972"/>
    <lineage>
        <taxon>Eukaryota</taxon>
        <taxon>Fungi</taxon>
        <taxon>Dikarya</taxon>
        <taxon>Ascomycota</taxon>
        <taxon>Pezizomycotina</taxon>
        <taxon>Dothideomycetes</taxon>
        <taxon>Pleosporomycetidae</taxon>
        <taxon>Pleosporales</taxon>
        <taxon>Massarineae</taxon>
        <taxon>Periconiaceae</taxon>
        <taxon>Periconia</taxon>
    </lineage>
</organism>
<keyword evidence="1" id="KW-0472">Membrane</keyword>